<feature type="region of interest" description="Disordered" evidence="1">
    <location>
        <begin position="197"/>
        <end position="223"/>
    </location>
</feature>
<feature type="compositionally biased region" description="Basic and acidic residues" evidence="1">
    <location>
        <begin position="300"/>
        <end position="310"/>
    </location>
</feature>
<name>V4STD0_CITCL</name>
<dbReference type="OMA" id="RYHPSEN"/>
<feature type="non-terminal residue" evidence="3">
    <location>
        <position position="323"/>
    </location>
</feature>
<dbReference type="PROSITE" id="PS51038">
    <property type="entry name" value="BAH"/>
    <property type="match status" value="1"/>
</dbReference>
<dbReference type="AlphaFoldDB" id="V4STD0"/>
<dbReference type="Gene3D" id="2.30.30.490">
    <property type="match status" value="1"/>
</dbReference>
<dbReference type="Gramene" id="ESR40411">
    <property type="protein sequence ID" value="ESR40411"/>
    <property type="gene ID" value="CICLE_v10027352mg"/>
</dbReference>
<feature type="domain" description="BAH" evidence="2">
    <location>
        <begin position="33"/>
        <end position="168"/>
    </location>
</feature>
<accession>V4STD0</accession>
<dbReference type="FunFam" id="2.30.30.490:FF:000017">
    <property type="entry name" value="Bromo-adjacent homology (BAH) domain-containing protein"/>
    <property type="match status" value="1"/>
</dbReference>
<dbReference type="PANTHER" id="PTHR47073:SF2">
    <property type="entry name" value="PROTEIN ANTI-SILENCING 1"/>
    <property type="match status" value="1"/>
</dbReference>
<keyword evidence="4" id="KW-1185">Reference proteome</keyword>
<evidence type="ECO:0000313" key="3">
    <source>
        <dbReference type="EMBL" id="ESR40411.1"/>
    </source>
</evidence>
<evidence type="ECO:0000256" key="1">
    <source>
        <dbReference type="SAM" id="MobiDB-lite"/>
    </source>
</evidence>
<dbReference type="STRING" id="85681.V4STD0"/>
<dbReference type="InterPro" id="IPR043151">
    <property type="entry name" value="BAH_sf"/>
</dbReference>
<evidence type="ECO:0000313" key="4">
    <source>
        <dbReference type="Proteomes" id="UP000030687"/>
    </source>
</evidence>
<organism evidence="3 4">
    <name type="scientific">Citrus clementina</name>
    <name type="common">Clementine</name>
    <name type="synonym">Citrus deliciosa x Citrus sinensis</name>
    <dbReference type="NCBI Taxonomy" id="85681"/>
    <lineage>
        <taxon>Eukaryota</taxon>
        <taxon>Viridiplantae</taxon>
        <taxon>Streptophyta</taxon>
        <taxon>Embryophyta</taxon>
        <taxon>Tracheophyta</taxon>
        <taxon>Spermatophyta</taxon>
        <taxon>Magnoliopsida</taxon>
        <taxon>eudicotyledons</taxon>
        <taxon>Gunneridae</taxon>
        <taxon>Pentapetalae</taxon>
        <taxon>rosids</taxon>
        <taxon>malvids</taxon>
        <taxon>Sapindales</taxon>
        <taxon>Rutaceae</taxon>
        <taxon>Aurantioideae</taxon>
        <taxon>Citrus</taxon>
    </lineage>
</organism>
<dbReference type="Proteomes" id="UP000030687">
    <property type="component" value="Unassembled WGS sequence"/>
</dbReference>
<dbReference type="InParanoid" id="V4STD0"/>
<dbReference type="KEGG" id="cic:CICLE_v10027352mg"/>
<proteinExistence type="predicted"/>
<feature type="region of interest" description="Disordered" evidence="1">
    <location>
        <begin position="300"/>
        <end position="323"/>
    </location>
</feature>
<protein>
    <recommendedName>
        <fullName evidence="2">BAH domain-containing protein</fullName>
    </recommendedName>
</protein>
<dbReference type="EMBL" id="KI536925">
    <property type="protein sequence ID" value="ESR40411.1"/>
    <property type="molecule type" value="Genomic_DNA"/>
</dbReference>
<dbReference type="PANTHER" id="PTHR47073">
    <property type="entry name" value="PROTEIN ANTI-SILENCING 1"/>
    <property type="match status" value="1"/>
</dbReference>
<reference evidence="3 4" key="1">
    <citation type="submission" date="2013-10" db="EMBL/GenBank/DDBJ databases">
        <authorList>
            <consortium name="International Citrus Genome Consortium"/>
            <person name="Jenkins J."/>
            <person name="Schmutz J."/>
            <person name="Prochnik S."/>
            <person name="Rokhsar D."/>
            <person name="Gmitter F."/>
            <person name="Ollitrault P."/>
            <person name="Machado M."/>
            <person name="Talon M."/>
            <person name="Wincker P."/>
            <person name="Jaillon O."/>
            <person name="Morgante M."/>
        </authorList>
    </citation>
    <scope>NUCLEOTIDE SEQUENCE</scope>
    <source>
        <strain evidence="4">cv. Clemenules</strain>
    </source>
</reference>
<evidence type="ECO:0000259" key="2">
    <source>
        <dbReference type="PROSITE" id="PS51038"/>
    </source>
</evidence>
<dbReference type="eggNOG" id="ENOG502RA3X">
    <property type="taxonomic scope" value="Eukaryota"/>
</dbReference>
<sequence>MSTKCEFKWGIEKSVGRKNSDFRFYESFFYDGEEYSLYDSVVLYRDGDLETYVGKLVRMYETPEQEKRVKIVWYFRPTEIRNFLDDYRPKANELLLASGEGKGLYNINSPSLFCIDVLSGSCSFKKCNVLCASNDRRNPLVSNEELCRADYIFSQTFDVAKLKIEERFPEKIAGVKVENFFNKKKDKALATVSESKRTAASVEKQRYHPSENTASRPTSPVAKSKIGKNFAEKGDEAKDSRNAVTGTDKQWHCSTDDATLKPNIRANVRLLEDITQPSASDMPLKKRKLLQDGNVSKEFDELVQNKDSKTDSLIPEVARRPNS</sequence>
<dbReference type="GO" id="GO:0003723">
    <property type="term" value="F:RNA binding"/>
    <property type="evidence" value="ECO:0007669"/>
    <property type="project" value="TreeGrafter"/>
</dbReference>
<dbReference type="InterPro" id="IPR001025">
    <property type="entry name" value="BAH_dom"/>
</dbReference>
<dbReference type="GO" id="GO:0003682">
    <property type="term" value="F:chromatin binding"/>
    <property type="evidence" value="ECO:0007669"/>
    <property type="project" value="InterPro"/>
</dbReference>
<gene>
    <name evidence="3" type="ORF">CICLE_v10027352mg</name>
</gene>